<dbReference type="InParanoid" id="A0A409WT75"/>
<protein>
    <recommendedName>
        <fullName evidence="4">WW domain-containing protein</fullName>
    </recommendedName>
</protein>
<feature type="transmembrane region" description="Helical" evidence="1">
    <location>
        <begin position="436"/>
        <end position="457"/>
    </location>
</feature>
<accession>A0A409WT75</accession>
<organism evidence="2 3">
    <name type="scientific">Psilocybe cyanescens</name>
    <dbReference type="NCBI Taxonomy" id="93625"/>
    <lineage>
        <taxon>Eukaryota</taxon>
        <taxon>Fungi</taxon>
        <taxon>Dikarya</taxon>
        <taxon>Basidiomycota</taxon>
        <taxon>Agaricomycotina</taxon>
        <taxon>Agaricomycetes</taxon>
        <taxon>Agaricomycetidae</taxon>
        <taxon>Agaricales</taxon>
        <taxon>Agaricineae</taxon>
        <taxon>Strophariaceae</taxon>
        <taxon>Psilocybe</taxon>
    </lineage>
</organism>
<dbReference type="EMBL" id="NHYD01003226">
    <property type="protein sequence ID" value="PPQ81676.1"/>
    <property type="molecule type" value="Genomic_DNA"/>
</dbReference>
<keyword evidence="1" id="KW-0472">Membrane</keyword>
<evidence type="ECO:0008006" key="4">
    <source>
        <dbReference type="Google" id="ProtNLM"/>
    </source>
</evidence>
<name>A0A409WT75_PSICY</name>
<keyword evidence="1" id="KW-0812">Transmembrane</keyword>
<evidence type="ECO:0000256" key="1">
    <source>
        <dbReference type="SAM" id="Phobius"/>
    </source>
</evidence>
<sequence>MQNDYSKDSKFGFVLGSLRPTVAQLTGRYDVAKKVQRVSTVIEPGMFLSTRDASPTYLPAHWSPFIHPEGKLYFHRNSGLSVVTDAYLYTSEIGEQICAWTSVVEKLAQDKGFLLPIESVELFLQLDGEDCNYYFIDRSTQTLFWLDRHDTTELGLHPTISPSHLRLALEIQYWAHVENFCMHVGGVHPRCLEDLILVFSHALADTLTSKLSTFPYEAKDCEKFLGLLTASRDRIRDGYTVSYVARLWGVVAYNRYETHFGQEQSRLSRDTSILVEQETESNWARSIVSLITFRASERYSKRLNELFNDKFVYGSDWDSFMASCIKGWQNVAFGSVGLLLLHIFCFFLPVYPLLAYLSSSLVALAFVSSAFLVHRHESLDKAGASPAHDYLSTVCSPRFKFQGVALVYALPRTFFLSGSLFAFFQALFILCQHFCIISAASCVGVILSLLLAIHYATSDIQLPSPRKWTKYFTRTKDEALMV</sequence>
<feature type="transmembrane region" description="Helical" evidence="1">
    <location>
        <begin position="331"/>
        <end position="349"/>
    </location>
</feature>
<dbReference type="OrthoDB" id="2674421at2759"/>
<comment type="caution">
    <text evidence="2">The sequence shown here is derived from an EMBL/GenBank/DDBJ whole genome shotgun (WGS) entry which is preliminary data.</text>
</comment>
<evidence type="ECO:0000313" key="3">
    <source>
        <dbReference type="Proteomes" id="UP000283269"/>
    </source>
</evidence>
<gene>
    <name evidence="2" type="ORF">CVT25_013354</name>
</gene>
<evidence type="ECO:0000313" key="2">
    <source>
        <dbReference type="EMBL" id="PPQ81676.1"/>
    </source>
</evidence>
<reference evidence="2 3" key="1">
    <citation type="journal article" date="2018" name="Evol. Lett.">
        <title>Horizontal gene cluster transfer increased hallucinogenic mushroom diversity.</title>
        <authorList>
            <person name="Reynolds H.T."/>
            <person name="Vijayakumar V."/>
            <person name="Gluck-Thaler E."/>
            <person name="Korotkin H.B."/>
            <person name="Matheny P.B."/>
            <person name="Slot J.C."/>
        </authorList>
    </citation>
    <scope>NUCLEOTIDE SEQUENCE [LARGE SCALE GENOMIC DNA]</scope>
    <source>
        <strain evidence="2 3">2631</strain>
    </source>
</reference>
<keyword evidence="3" id="KW-1185">Reference proteome</keyword>
<dbReference type="AlphaFoldDB" id="A0A409WT75"/>
<dbReference type="Proteomes" id="UP000283269">
    <property type="component" value="Unassembled WGS sequence"/>
</dbReference>
<feature type="transmembrane region" description="Helical" evidence="1">
    <location>
        <begin position="406"/>
        <end position="430"/>
    </location>
</feature>
<proteinExistence type="predicted"/>
<keyword evidence="1" id="KW-1133">Transmembrane helix</keyword>